<dbReference type="Proteomes" id="UP000295367">
    <property type="component" value="Unassembled WGS sequence"/>
</dbReference>
<dbReference type="Gene3D" id="3.30.70.270">
    <property type="match status" value="1"/>
</dbReference>
<dbReference type="EMBL" id="SMCO01000008">
    <property type="protein sequence ID" value="TCV85882.1"/>
    <property type="molecule type" value="Genomic_DNA"/>
</dbReference>
<dbReference type="Gene3D" id="3.30.450.20">
    <property type="entry name" value="PAS domain"/>
    <property type="match status" value="1"/>
</dbReference>
<dbReference type="InterPro" id="IPR001633">
    <property type="entry name" value="EAL_dom"/>
</dbReference>
<name>A0A4R3Y320_9PROT</name>
<evidence type="ECO:0000313" key="8">
    <source>
        <dbReference type="Proteomes" id="UP000295367"/>
    </source>
</evidence>
<dbReference type="SUPFAM" id="SSF141868">
    <property type="entry name" value="EAL domain-like"/>
    <property type="match status" value="1"/>
</dbReference>
<dbReference type="CDD" id="cd00130">
    <property type="entry name" value="PAS"/>
    <property type="match status" value="1"/>
</dbReference>
<dbReference type="Gene3D" id="3.20.20.450">
    <property type="entry name" value="EAL domain"/>
    <property type="match status" value="1"/>
</dbReference>
<feature type="transmembrane region" description="Helical" evidence="2">
    <location>
        <begin position="159"/>
        <end position="182"/>
    </location>
</feature>
<keyword evidence="2" id="KW-0812">Transmembrane</keyword>
<dbReference type="InterPro" id="IPR035965">
    <property type="entry name" value="PAS-like_dom_sf"/>
</dbReference>
<dbReference type="OrthoDB" id="9813903at2"/>
<dbReference type="InterPro" id="IPR000160">
    <property type="entry name" value="GGDEF_dom"/>
</dbReference>
<dbReference type="InterPro" id="IPR035919">
    <property type="entry name" value="EAL_sf"/>
</dbReference>
<evidence type="ECO:0000259" key="5">
    <source>
        <dbReference type="PROSITE" id="PS50883"/>
    </source>
</evidence>
<dbReference type="Pfam" id="PF00563">
    <property type="entry name" value="EAL"/>
    <property type="match status" value="1"/>
</dbReference>
<dbReference type="NCBIfam" id="TIGR00254">
    <property type="entry name" value="GGDEF"/>
    <property type="match status" value="1"/>
</dbReference>
<dbReference type="Pfam" id="PF00990">
    <property type="entry name" value="GGDEF"/>
    <property type="match status" value="1"/>
</dbReference>
<dbReference type="SMART" id="SM00086">
    <property type="entry name" value="PAC"/>
    <property type="match status" value="1"/>
</dbReference>
<evidence type="ECO:0000256" key="2">
    <source>
        <dbReference type="SAM" id="Phobius"/>
    </source>
</evidence>
<dbReference type="RefSeq" id="WP_124946602.1">
    <property type="nucleotide sequence ID" value="NZ_BHVT01000037.1"/>
</dbReference>
<dbReference type="SUPFAM" id="SSF55073">
    <property type="entry name" value="Nucleotide cyclase"/>
    <property type="match status" value="1"/>
</dbReference>
<feature type="domain" description="PAC" evidence="4">
    <location>
        <begin position="316"/>
        <end position="368"/>
    </location>
</feature>
<dbReference type="InterPro" id="IPR000014">
    <property type="entry name" value="PAS"/>
</dbReference>
<dbReference type="AlphaFoldDB" id="A0A4R3Y320"/>
<dbReference type="FunFam" id="3.30.70.270:FF:000001">
    <property type="entry name" value="Diguanylate cyclase domain protein"/>
    <property type="match status" value="1"/>
</dbReference>
<dbReference type="InterPro" id="IPR000700">
    <property type="entry name" value="PAS-assoc_C"/>
</dbReference>
<keyword evidence="2" id="KW-1133">Transmembrane helix</keyword>
<dbReference type="PROSITE" id="PS50112">
    <property type="entry name" value="PAS"/>
    <property type="match status" value="1"/>
</dbReference>
<organism evidence="7 8">
    <name type="scientific">Sulfurirhabdus autotrophica</name>
    <dbReference type="NCBI Taxonomy" id="1706046"/>
    <lineage>
        <taxon>Bacteria</taxon>
        <taxon>Pseudomonadati</taxon>
        <taxon>Pseudomonadota</taxon>
        <taxon>Betaproteobacteria</taxon>
        <taxon>Nitrosomonadales</taxon>
        <taxon>Sulfuricellaceae</taxon>
        <taxon>Sulfurirhabdus</taxon>
    </lineage>
</organism>
<dbReference type="InterPro" id="IPR043128">
    <property type="entry name" value="Rev_trsase/Diguanyl_cyclase"/>
</dbReference>
<proteinExistence type="predicted"/>
<dbReference type="GO" id="GO:0003824">
    <property type="term" value="F:catalytic activity"/>
    <property type="evidence" value="ECO:0007669"/>
    <property type="project" value="UniProtKB-ARBA"/>
</dbReference>
<dbReference type="NCBIfam" id="TIGR00229">
    <property type="entry name" value="sensory_box"/>
    <property type="match status" value="1"/>
</dbReference>
<dbReference type="InterPro" id="IPR052155">
    <property type="entry name" value="Biofilm_reg_signaling"/>
</dbReference>
<evidence type="ECO:0000259" key="3">
    <source>
        <dbReference type="PROSITE" id="PS50112"/>
    </source>
</evidence>
<evidence type="ECO:0000259" key="6">
    <source>
        <dbReference type="PROSITE" id="PS50887"/>
    </source>
</evidence>
<dbReference type="CDD" id="cd01949">
    <property type="entry name" value="GGDEF"/>
    <property type="match status" value="1"/>
</dbReference>
<dbReference type="PANTHER" id="PTHR44757:SF2">
    <property type="entry name" value="BIOFILM ARCHITECTURE MAINTENANCE PROTEIN MBAA"/>
    <property type="match status" value="1"/>
</dbReference>
<dbReference type="PROSITE" id="PS50113">
    <property type="entry name" value="PAC"/>
    <property type="match status" value="1"/>
</dbReference>
<feature type="domain" description="GGDEF" evidence="6">
    <location>
        <begin position="407"/>
        <end position="540"/>
    </location>
</feature>
<evidence type="ECO:0000256" key="1">
    <source>
        <dbReference type="SAM" id="Coils"/>
    </source>
</evidence>
<evidence type="ECO:0000259" key="4">
    <source>
        <dbReference type="PROSITE" id="PS50113"/>
    </source>
</evidence>
<evidence type="ECO:0000313" key="7">
    <source>
        <dbReference type="EMBL" id="TCV85882.1"/>
    </source>
</evidence>
<comment type="caution">
    <text evidence="7">The sequence shown here is derived from an EMBL/GenBank/DDBJ whole genome shotgun (WGS) entry which is preliminary data.</text>
</comment>
<protein>
    <submittedName>
        <fullName evidence="7">PAS domain S-box-containing protein/diguanylate cyclase (GGDEF)-like protein</fullName>
    </submittedName>
</protein>
<dbReference type="SMART" id="SM00091">
    <property type="entry name" value="PAS"/>
    <property type="match status" value="1"/>
</dbReference>
<feature type="domain" description="EAL" evidence="5">
    <location>
        <begin position="549"/>
        <end position="795"/>
    </location>
</feature>
<dbReference type="SMART" id="SM00052">
    <property type="entry name" value="EAL"/>
    <property type="match status" value="1"/>
</dbReference>
<dbReference type="PANTHER" id="PTHR44757">
    <property type="entry name" value="DIGUANYLATE CYCLASE DGCP"/>
    <property type="match status" value="1"/>
</dbReference>
<feature type="coiled-coil region" evidence="1">
    <location>
        <begin position="225"/>
        <end position="262"/>
    </location>
</feature>
<dbReference type="SUPFAM" id="SSF55785">
    <property type="entry name" value="PYP-like sensor domain (PAS domain)"/>
    <property type="match status" value="1"/>
</dbReference>
<accession>A0A4R3Y320</accession>
<dbReference type="SMART" id="SM00267">
    <property type="entry name" value="GGDEF"/>
    <property type="match status" value="1"/>
</dbReference>
<dbReference type="PROSITE" id="PS50887">
    <property type="entry name" value="GGDEF"/>
    <property type="match status" value="1"/>
</dbReference>
<feature type="domain" description="PAS" evidence="3">
    <location>
        <begin position="245"/>
        <end position="283"/>
    </location>
</feature>
<dbReference type="CDD" id="cd01948">
    <property type="entry name" value="EAL"/>
    <property type="match status" value="1"/>
</dbReference>
<reference evidence="7 8" key="1">
    <citation type="submission" date="2019-03" db="EMBL/GenBank/DDBJ databases">
        <title>Genomic Encyclopedia of Type Strains, Phase IV (KMG-IV): sequencing the most valuable type-strain genomes for metagenomic binning, comparative biology and taxonomic classification.</title>
        <authorList>
            <person name="Goeker M."/>
        </authorList>
    </citation>
    <scope>NUCLEOTIDE SEQUENCE [LARGE SCALE GENOMIC DNA]</scope>
    <source>
        <strain evidence="7 8">DSM 100309</strain>
    </source>
</reference>
<keyword evidence="2" id="KW-0472">Membrane</keyword>
<dbReference type="InterPro" id="IPR029787">
    <property type="entry name" value="Nucleotide_cyclase"/>
</dbReference>
<gene>
    <name evidence="7" type="ORF">EDC63_10890</name>
</gene>
<sequence length="797" mass="89602">MAFKIPLPHTLHMRIMLAIAALQFIVVGLFSVYMIVQLVGNEVTNRQVLGHKIIILTAPAVERMVIEQDKSGLVAYLNRLYSDSALSDIKVKDAQGKVMFSREKPPVALHPVAGWLNLSNLDAQVSTALRDGDHYAGLLNIVLSNYEINNNISILLHNVLYLFLILLAIDLLASELLVKYLVSPLGSLTLMAQDLSRGTLDGVTKPSARASVEVKHLTNAFVDSAKIMRKQIHELEQTRSQLAQNELRLRNLVNNMQEVLLELDKGGRIQFLNPIWETLTGYTTAFSLTKPFSFFLVQESQQQYFEQGNLAHIALNDLQLELRAENGASVWLQMNTTLQFDNAGEFSGSISTLVDITENLRLQKLQQEHEQNLYKLAITDPLTGVYNRRYFDEILDKLIESSLRNQQQMALLVIDIDGFKFINDTYGHPVGDAVLKALSSTLHSLDYAGVEVARLAGDEFAVILQDVTEEQANNIANEIHNRIGKIVIDMAVGQLRIQSSMGVALAPKHGKTPQSLISAADVALYHAKKSGRNRVDTLSKDMGEAIMDIFSRGFELRNAVSAGMLTPFIQPIVELKTGEVFAYEVLTRLKRNEEYIAADVFVLMAEDLGLIREMDLFIIKQALKQVPKHTHLFLNISLCSFYNPEFSHDLRNILLSPDVLGRNITIEFTERQTTSFTESFMQYFNELRDAGCKLALDDFGVGYSSYGYMRQLRPDFVKIDGSFVQQVTTNQEDAKIVEQIIELSKIFGALSVAEHVENEETCQRLIQLGVKYGQGYYFGRPKAIPEYVFDEDLRLKA</sequence>
<dbReference type="PROSITE" id="PS50883">
    <property type="entry name" value="EAL"/>
    <property type="match status" value="1"/>
</dbReference>
<dbReference type="InterPro" id="IPR001610">
    <property type="entry name" value="PAC"/>
</dbReference>
<keyword evidence="8" id="KW-1185">Reference proteome</keyword>
<dbReference type="InterPro" id="IPR013767">
    <property type="entry name" value="PAS_fold"/>
</dbReference>
<feature type="transmembrane region" description="Helical" evidence="2">
    <location>
        <begin position="15"/>
        <end position="36"/>
    </location>
</feature>
<keyword evidence="1" id="KW-0175">Coiled coil</keyword>
<dbReference type="Pfam" id="PF00989">
    <property type="entry name" value="PAS"/>
    <property type="match status" value="1"/>
</dbReference>